<name>A0A0A9FJQ9_ARUDO</name>
<protein>
    <submittedName>
        <fullName evidence="1">Uncharacterized protein</fullName>
    </submittedName>
</protein>
<reference evidence="1" key="1">
    <citation type="submission" date="2014-09" db="EMBL/GenBank/DDBJ databases">
        <authorList>
            <person name="Magalhaes I.L.F."/>
            <person name="Oliveira U."/>
            <person name="Santos F.R."/>
            <person name="Vidigal T.H.D.A."/>
            <person name="Brescovit A.D."/>
            <person name="Santos A.J."/>
        </authorList>
    </citation>
    <scope>NUCLEOTIDE SEQUENCE</scope>
    <source>
        <tissue evidence="1">Shoot tissue taken approximately 20 cm above the soil surface</tissue>
    </source>
</reference>
<dbReference type="AlphaFoldDB" id="A0A0A9FJQ9"/>
<organism evidence="1">
    <name type="scientific">Arundo donax</name>
    <name type="common">Giant reed</name>
    <name type="synonym">Donax arundinaceus</name>
    <dbReference type="NCBI Taxonomy" id="35708"/>
    <lineage>
        <taxon>Eukaryota</taxon>
        <taxon>Viridiplantae</taxon>
        <taxon>Streptophyta</taxon>
        <taxon>Embryophyta</taxon>
        <taxon>Tracheophyta</taxon>
        <taxon>Spermatophyta</taxon>
        <taxon>Magnoliopsida</taxon>
        <taxon>Liliopsida</taxon>
        <taxon>Poales</taxon>
        <taxon>Poaceae</taxon>
        <taxon>PACMAD clade</taxon>
        <taxon>Arundinoideae</taxon>
        <taxon>Arundineae</taxon>
        <taxon>Arundo</taxon>
    </lineage>
</organism>
<sequence length="47" mass="5424">MANVFWPTVSQRSSPRTAQMAWNCPRNPPVFLISFLPQRKLPLYSSC</sequence>
<accession>A0A0A9FJQ9</accession>
<proteinExistence type="predicted"/>
<reference evidence="1" key="2">
    <citation type="journal article" date="2015" name="Data Brief">
        <title>Shoot transcriptome of the giant reed, Arundo donax.</title>
        <authorList>
            <person name="Barrero R.A."/>
            <person name="Guerrero F.D."/>
            <person name="Moolhuijzen P."/>
            <person name="Goolsby J.A."/>
            <person name="Tidwell J."/>
            <person name="Bellgard S.E."/>
            <person name="Bellgard M.I."/>
        </authorList>
    </citation>
    <scope>NUCLEOTIDE SEQUENCE</scope>
    <source>
        <tissue evidence="1">Shoot tissue taken approximately 20 cm above the soil surface</tissue>
    </source>
</reference>
<dbReference type="EMBL" id="GBRH01187530">
    <property type="protein sequence ID" value="JAE10366.1"/>
    <property type="molecule type" value="Transcribed_RNA"/>
</dbReference>
<evidence type="ECO:0000313" key="1">
    <source>
        <dbReference type="EMBL" id="JAE10366.1"/>
    </source>
</evidence>